<evidence type="ECO:0000256" key="3">
    <source>
        <dbReference type="HAMAP-Rule" id="MF_02071"/>
    </source>
</evidence>
<dbReference type="Proteomes" id="UP000199537">
    <property type="component" value="Unassembled WGS sequence"/>
</dbReference>
<feature type="chain" id="PRO_5011803368" description="Probable endolytic peptidoglycan transglycosylase RlpA" evidence="3">
    <location>
        <begin position="27"/>
        <end position="152"/>
    </location>
</feature>
<keyword evidence="2 3" id="KW-0961">Cell wall biogenesis/degradation</keyword>
<dbReference type="HAMAP" id="MF_02071">
    <property type="entry name" value="RlpA"/>
    <property type="match status" value="1"/>
</dbReference>
<dbReference type="AlphaFoldDB" id="A0A1I7NLG9"/>
<dbReference type="STRING" id="1393122.SAMN05660895_2240"/>
<dbReference type="Pfam" id="PF03330">
    <property type="entry name" value="DPBB_1"/>
    <property type="match status" value="1"/>
</dbReference>
<evidence type="ECO:0000256" key="2">
    <source>
        <dbReference type="ARBA" id="ARBA00023316"/>
    </source>
</evidence>
<dbReference type="NCBIfam" id="TIGR00413">
    <property type="entry name" value="rlpA"/>
    <property type="match status" value="1"/>
</dbReference>
<dbReference type="PANTHER" id="PTHR34183">
    <property type="entry name" value="ENDOLYTIC PEPTIDOGLYCAN TRANSGLYCOSYLASE RLPA"/>
    <property type="match status" value="1"/>
</dbReference>
<dbReference type="InterPro" id="IPR036908">
    <property type="entry name" value="RlpA-like_sf"/>
</dbReference>
<dbReference type="SUPFAM" id="SSF50685">
    <property type="entry name" value="Barwin-like endoglucanases"/>
    <property type="match status" value="1"/>
</dbReference>
<dbReference type="PANTHER" id="PTHR34183:SF1">
    <property type="entry name" value="ENDOLYTIC PEPTIDOGLYCAN TRANSGLYCOSYLASE RLPA"/>
    <property type="match status" value="1"/>
</dbReference>
<feature type="domain" description="RlpA-like protein double-psi beta-barrel" evidence="5">
    <location>
        <begin position="39"/>
        <end position="126"/>
    </location>
</feature>
<keyword evidence="6" id="KW-0449">Lipoprotein</keyword>
<dbReference type="GO" id="GO:0071555">
    <property type="term" value="P:cell wall organization"/>
    <property type="evidence" value="ECO:0007669"/>
    <property type="project" value="UniProtKB-KW"/>
</dbReference>
<accession>A0A1I7NLG9</accession>
<keyword evidence="7" id="KW-1185">Reference proteome</keyword>
<feature type="signal peptide" evidence="3">
    <location>
        <begin position="1"/>
        <end position="26"/>
    </location>
</feature>
<keyword evidence="1 3" id="KW-0456">Lyase</keyword>
<dbReference type="GO" id="GO:0000270">
    <property type="term" value="P:peptidoglycan metabolic process"/>
    <property type="evidence" value="ECO:0007669"/>
    <property type="project" value="UniProtKB-UniRule"/>
</dbReference>
<comment type="function">
    <text evidence="3">Lytic transglycosylase with a strong preference for naked glycan strands that lack stem peptides.</text>
</comment>
<dbReference type="GO" id="GO:0008932">
    <property type="term" value="F:lytic endotransglycosylase activity"/>
    <property type="evidence" value="ECO:0007669"/>
    <property type="project" value="UniProtKB-UniRule"/>
</dbReference>
<dbReference type="EMBL" id="FPCJ01000001">
    <property type="protein sequence ID" value="SFV35476.1"/>
    <property type="molecule type" value="Genomic_DNA"/>
</dbReference>
<comment type="similarity">
    <text evidence="3 4">Belongs to the RlpA family.</text>
</comment>
<protein>
    <recommendedName>
        <fullName evidence="3">Probable endolytic peptidoglycan transglycosylase RlpA</fullName>
        <ecNumber evidence="3">4.2.2.-</ecNumber>
    </recommendedName>
</protein>
<evidence type="ECO:0000313" key="7">
    <source>
        <dbReference type="Proteomes" id="UP000199537"/>
    </source>
</evidence>
<dbReference type="CDD" id="cd22268">
    <property type="entry name" value="DPBB_RlpA-like"/>
    <property type="match status" value="1"/>
</dbReference>
<proteinExistence type="inferred from homology"/>
<name>A0A1I7NLG9_9BACT</name>
<dbReference type="EC" id="4.2.2.-" evidence="3"/>
<dbReference type="InterPro" id="IPR012997">
    <property type="entry name" value="RplA"/>
</dbReference>
<dbReference type="InterPro" id="IPR034718">
    <property type="entry name" value="RlpA"/>
</dbReference>
<sequence length="152" mass="17166" precursor="true">MYSYRTISFSICIFSSVVCVFVPAQAQVHADSDSTTYYGIASYYGSRFNGQLTANGDTFDARYFTAASNVLPMDQYVLVTNLRNRRKTVVRINDRMAAGNKRLIDVSEAAARRLGFKARGLTKVKVQLIPAWMINWFDLADMDSIQHTIDLK</sequence>
<dbReference type="Gene3D" id="2.40.40.10">
    <property type="entry name" value="RlpA-like domain"/>
    <property type="match status" value="1"/>
</dbReference>
<evidence type="ECO:0000313" key="6">
    <source>
        <dbReference type="EMBL" id="SFV35476.1"/>
    </source>
</evidence>
<organism evidence="6 7">
    <name type="scientific">Thermoflavifilum thermophilum</name>
    <dbReference type="NCBI Taxonomy" id="1393122"/>
    <lineage>
        <taxon>Bacteria</taxon>
        <taxon>Pseudomonadati</taxon>
        <taxon>Bacteroidota</taxon>
        <taxon>Chitinophagia</taxon>
        <taxon>Chitinophagales</taxon>
        <taxon>Chitinophagaceae</taxon>
        <taxon>Thermoflavifilum</taxon>
    </lineage>
</organism>
<dbReference type="GO" id="GO:0009279">
    <property type="term" value="C:cell outer membrane"/>
    <property type="evidence" value="ECO:0007669"/>
    <property type="project" value="TreeGrafter"/>
</dbReference>
<dbReference type="InterPro" id="IPR009009">
    <property type="entry name" value="RlpA-like_DPBB"/>
</dbReference>
<evidence type="ECO:0000256" key="1">
    <source>
        <dbReference type="ARBA" id="ARBA00023239"/>
    </source>
</evidence>
<keyword evidence="3" id="KW-0732">Signal</keyword>
<evidence type="ECO:0000259" key="5">
    <source>
        <dbReference type="Pfam" id="PF03330"/>
    </source>
</evidence>
<gene>
    <name evidence="3" type="primary">rlpA</name>
    <name evidence="6" type="ORF">SAMN05660895_2240</name>
</gene>
<evidence type="ECO:0000256" key="4">
    <source>
        <dbReference type="RuleBase" id="RU003495"/>
    </source>
</evidence>
<reference evidence="7" key="1">
    <citation type="submission" date="2016-10" db="EMBL/GenBank/DDBJ databases">
        <authorList>
            <person name="Varghese N."/>
            <person name="Submissions S."/>
        </authorList>
    </citation>
    <scope>NUCLEOTIDE SEQUENCE [LARGE SCALE GENOMIC DNA]</scope>
    <source>
        <strain evidence="7">DSM 14807</strain>
    </source>
</reference>